<dbReference type="RefSeq" id="WP_209465657.1">
    <property type="nucleotide sequence ID" value="NZ_JAGGLG010000005.1"/>
</dbReference>
<proteinExistence type="predicted"/>
<sequence length="325" mass="36494">MSMIRDMAAADLQAAHALWNQAAESRDILHKPLTPERFEALFVAADEGEVKCNLVAEENGRVVGFGNAYHKLGADMGYVTFVLVEPGSRRRGVGSRMLAELEARLRQYPGVNRIILNFFNPINLEWFIPGTPGHDHPNAPGVDAESPALPFFLKNGYTETYRVYSYYRELEGFQFEPKIAERKRALEEKGITVTYYDPRKHYGLDELFTNLENEDWRQKVMSNVHSPNPYPLLIVQREGRVGGFAGPLFVQESGRGYFAGIGIHTDFRGGGAGSVLFSSLCQGLRDIGATFMSLFTGKTNVARTIYESAGFRIVHEWACMRKDLN</sequence>
<dbReference type="Proteomes" id="UP001519289">
    <property type="component" value="Unassembled WGS sequence"/>
</dbReference>
<dbReference type="CDD" id="cd04301">
    <property type="entry name" value="NAT_SF"/>
    <property type="match status" value="2"/>
</dbReference>
<evidence type="ECO:0000259" key="3">
    <source>
        <dbReference type="PROSITE" id="PS51186"/>
    </source>
</evidence>
<reference evidence="4 5" key="1">
    <citation type="submission" date="2021-03" db="EMBL/GenBank/DDBJ databases">
        <title>Genomic Encyclopedia of Type Strains, Phase IV (KMG-IV): sequencing the most valuable type-strain genomes for metagenomic binning, comparative biology and taxonomic classification.</title>
        <authorList>
            <person name="Goeker M."/>
        </authorList>
    </citation>
    <scope>NUCLEOTIDE SEQUENCE [LARGE SCALE GENOMIC DNA]</scope>
    <source>
        <strain evidence="4 5">DSM 27138</strain>
    </source>
</reference>
<keyword evidence="5" id="KW-1185">Reference proteome</keyword>
<dbReference type="Pfam" id="PF00583">
    <property type="entry name" value="Acetyltransf_1"/>
    <property type="match status" value="2"/>
</dbReference>
<feature type="domain" description="N-acetyltransferase" evidence="3">
    <location>
        <begin position="191"/>
        <end position="325"/>
    </location>
</feature>
<gene>
    <name evidence="4" type="ORF">J2Z79_000898</name>
</gene>
<evidence type="ECO:0000313" key="5">
    <source>
        <dbReference type="Proteomes" id="UP001519289"/>
    </source>
</evidence>
<dbReference type="InterPro" id="IPR000182">
    <property type="entry name" value="GNAT_dom"/>
</dbReference>
<protein>
    <submittedName>
        <fullName evidence="4">Ribosomal protein S18 acetylase RimI-like enzyme</fullName>
    </submittedName>
</protein>
<comment type="caution">
    <text evidence="4">The sequence shown here is derived from an EMBL/GenBank/DDBJ whole genome shotgun (WGS) entry which is preliminary data.</text>
</comment>
<keyword evidence="2" id="KW-0012">Acyltransferase</keyword>
<dbReference type="InterPro" id="IPR050832">
    <property type="entry name" value="Bact_Acetyltransf"/>
</dbReference>
<evidence type="ECO:0000256" key="2">
    <source>
        <dbReference type="ARBA" id="ARBA00023315"/>
    </source>
</evidence>
<evidence type="ECO:0000256" key="1">
    <source>
        <dbReference type="ARBA" id="ARBA00022679"/>
    </source>
</evidence>
<name>A0ABS4JPR4_9FIRM</name>
<dbReference type="PROSITE" id="PS51186">
    <property type="entry name" value="GNAT"/>
    <property type="match status" value="2"/>
</dbReference>
<dbReference type="SUPFAM" id="SSF55729">
    <property type="entry name" value="Acyl-CoA N-acyltransferases (Nat)"/>
    <property type="match status" value="2"/>
</dbReference>
<evidence type="ECO:0000313" key="4">
    <source>
        <dbReference type="EMBL" id="MBP2017515.1"/>
    </source>
</evidence>
<accession>A0ABS4JPR4</accession>
<dbReference type="PANTHER" id="PTHR43877">
    <property type="entry name" value="AMINOALKYLPHOSPHONATE N-ACETYLTRANSFERASE-RELATED-RELATED"/>
    <property type="match status" value="1"/>
</dbReference>
<dbReference type="Gene3D" id="3.40.630.30">
    <property type="match status" value="1"/>
</dbReference>
<dbReference type="InterPro" id="IPR016181">
    <property type="entry name" value="Acyl_CoA_acyltransferase"/>
</dbReference>
<keyword evidence="1" id="KW-0808">Transferase</keyword>
<feature type="domain" description="N-acetyltransferase" evidence="3">
    <location>
        <begin position="2"/>
        <end position="180"/>
    </location>
</feature>
<dbReference type="EMBL" id="JAGGLG010000005">
    <property type="protein sequence ID" value="MBP2017515.1"/>
    <property type="molecule type" value="Genomic_DNA"/>
</dbReference>
<organism evidence="4 5">
    <name type="scientific">Symbiobacterium terraclitae</name>
    <dbReference type="NCBI Taxonomy" id="557451"/>
    <lineage>
        <taxon>Bacteria</taxon>
        <taxon>Bacillati</taxon>
        <taxon>Bacillota</taxon>
        <taxon>Clostridia</taxon>
        <taxon>Eubacteriales</taxon>
        <taxon>Symbiobacteriaceae</taxon>
        <taxon>Symbiobacterium</taxon>
    </lineage>
</organism>